<name>A0A915LB50_ROMCU</name>
<accession>A0A915LB50</accession>
<dbReference type="AlphaFoldDB" id="A0A915LB50"/>
<keyword evidence="1" id="KW-0812">Transmembrane</keyword>
<feature type="transmembrane region" description="Helical" evidence="1">
    <location>
        <begin position="16"/>
        <end position="41"/>
    </location>
</feature>
<dbReference type="Pfam" id="PF10328">
    <property type="entry name" value="7TM_GPCR_Srx"/>
    <property type="match status" value="1"/>
</dbReference>
<dbReference type="SUPFAM" id="SSF81321">
    <property type="entry name" value="Family A G protein-coupled receptor-like"/>
    <property type="match status" value="1"/>
</dbReference>
<evidence type="ECO:0000259" key="2">
    <source>
        <dbReference type="Pfam" id="PF10328"/>
    </source>
</evidence>
<protein>
    <submittedName>
        <fullName evidence="4">7TM GPCR serpentine receptor class x (Srx) domain-containing protein</fullName>
    </submittedName>
</protein>
<dbReference type="Proteomes" id="UP000887565">
    <property type="component" value="Unplaced"/>
</dbReference>
<organism evidence="3 4">
    <name type="scientific">Romanomermis culicivorax</name>
    <name type="common">Nematode worm</name>
    <dbReference type="NCBI Taxonomy" id="13658"/>
    <lineage>
        <taxon>Eukaryota</taxon>
        <taxon>Metazoa</taxon>
        <taxon>Ecdysozoa</taxon>
        <taxon>Nematoda</taxon>
        <taxon>Enoplea</taxon>
        <taxon>Dorylaimia</taxon>
        <taxon>Mermithida</taxon>
        <taxon>Mermithoidea</taxon>
        <taxon>Mermithidae</taxon>
        <taxon>Romanomermis</taxon>
    </lineage>
</organism>
<evidence type="ECO:0000256" key="1">
    <source>
        <dbReference type="SAM" id="Phobius"/>
    </source>
</evidence>
<keyword evidence="1" id="KW-0472">Membrane</keyword>
<keyword evidence="3" id="KW-1185">Reference proteome</keyword>
<feature type="domain" description="7TM GPCR serpentine receptor class x (Srx)" evidence="2">
    <location>
        <begin position="13"/>
        <end position="71"/>
    </location>
</feature>
<proteinExistence type="predicted"/>
<dbReference type="InterPro" id="IPR019430">
    <property type="entry name" value="7TM_GPCR_serpentine_rcpt_Srx"/>
</dbReference>
<reference evidence="4" key="1">
    <citation type="submission" date="2022-11" db="UniProtKB">
        <authorList>
            <consortium name="WormBaseParasite"/>
        </authorList>
    </citation>
    <scope>IDENTIFICATION</scope>
</reference>
<sequence length="92" mass="10842">MFIFQPYITLKGMDPKGWWCFISGFLVMMGAVGGVICQPLLSINRYFAMFHPEKSKKFFKKPYCICMHQLNDFFQQWILKSQSYVTDYKSGC</sequence>
<evidence type="ECO:0000313" key="3">
    <source>
        <dbReference type="Proteomes" id="UP000887565"/>
    </source>
</evidence>
<dbReference type="WBParaSite" id="nRc.2.0.1.t48360-RA">
    <property type="protein sequence ID" value="nRc.2.0.1.t48360-RA"/>
    <property type="gene ID" value="nRc.2.0.1.g48360"/>
</dbReference>
<evidence type="ECO:0000313" key="4">
    <source>
        <dbReference type="WBParaSite" id="nRc.2.0.1.t48360-RA"/>
    </source>
</evidence>
<keyword evidence="1" id="KW-1133">Transmembrane helix</keyword>